<accession>A0A916TES3</accession>
<sequence>MAIIHPKLAQLRLSPLNQRRVKPSAVEAMADDIEAHGLLQNLVAYEDEGLLWVFAGGRRYRALKILVKRKRIKSSDTFPVELRTKEEAIELSLAENFQREDMHPADSIRAFAALRDTGMDAEEIAARFGQAVSFVYKMLRLSALAPALIDLIAKDQLSLEAARALTLTDDHSQQMKVWKAANGHAHTIRRMLTTEKVDTTSGPFLFVGREAYEAKGGTITVDLFSQGAEGFAEIPSLCENWQKRSWTHSRTSIALSGGTKSVRRSNALTTSI</sequence>
<dbReference type="RefSeq" id="WP_229664689.1">
    <property type="nucleotide sequence ID" value="NZ_BMIH01000006.1"/>
</dbReference>
<dbReference type="InterPro" id="IPR036086">
    <property type="entry name" value="ParB/Sulfiredoxin_sf"/>
</dbReference>
<dbReference type="InterPro" id="IPR050336">
    <property type="entry name" value="Chromosome_partition/occlusion"/>
</dbReference>
<protein>
    <recommendedName>
        <fullName evidence="2">ParB-like N-terminal domain-containing protein</fullName>
    </recommendedName>
</protein>
<dbReference type="InterPro" id="IPR003115">
    <property type="entry name" value="ParB_N"/>
</dbReference>
<dbReference type="SUPFAM" id="SSF110849">
    <property type="entry name" value="ParB/Sulfiredoxin"/>
    <property type="match status" value="1"/>
</dbReference>
<evidence type="ECO:0000313" key="4">
    <source>
        <dbReference type="Proteomes" id="UP000623067"/>
    </source>
</evidence>
<dbReference type="InterPro" id="IPR041468">
    <property type="entry name" value="HTH_ParB/Spo0J"/>
</dbReference>
<feature type="domain" description="ParB-like N-terminal" evidence="2">
    <location>
        <begin position="4"/>
        <end position="97"/>
    </location>
</feature>
<dbReference type="SUPFAM" id="SSF109709">
    <property type="entry name" value="KorB DNA-binding domain-like"/>
    <property type="match status" value="1"/>
</dbReference>
<dbReference type="CDD" id="cd16406">
    <property type="entry name" value="ParB_N_like"/>
    <property type="match status" value="1"/>
</dbReference>
<dbReference type="EMBL" id="BMIH01000006">
    <property type="protein sequence ID" value="GGB42179.1"/>
    <property type="molecule type" value="Genomic_DNA"/>
</dbReference>
<comment type="similarity">
    <text evidence="1">Belongs to the ParB family.</text>
</comment>
<dbReference type="PANTHER" id="PTHR33375">
    <property type="entry name" value="CHROMOSOME-PARTITIONING PROTEIN PARB-RELATED"/>
    <property type="match status" value="1"/>
</dbReference>
<dbReference type="GO" id="GO:0005694">
    <property type="term" value="C:chromosome"/>
    <property type="evidence" value="ECO:0007669"/>
    <property type="project" value="TreeGrafter"/>
</dbReference>
<evidence type="ECO:0000313" key="3">
    <source>
        <dbReference type="EMBL" id="GGB42179.1"/>
    </source>
</evidence>
<dbReference type="PANTHER" id="PTHR33375:SF7">
    <property type="entry name" value="CHROMOSOME 2-PARTITIONING PROTEIN PARB-RELATED"/>
    <property type="match status" value="1"/>
</dbReference>
<keyword evidence="4" id="KW-1185">Reference proteome</keyword>
<evidence type="ECO:0000256" key="1">
    <source>
        <dbReference type="ARBA" id="ARBA00006295"/>
    </source>
</evidence>
<reference evidence="3" key="2">
    <citation type="submission" date="2020-09" db="EMBL/GenBank/DDBJ databases">
        <authorList>
            <person name="Sun Q."/>
            <person name="Zhou Y."/>
        </authorList>
    </citation>
    <scope>NUCLEOTIDE SEQUENCE</scope>
    <source>
        <strain evidence="3">CGMCC 1.15330</strain>
    </source>
</reference>
<dbReference type="Gene3D" id="1.10.10.2830">
    <property type="match status" value="1"/>
</dbReference>
<name>A0A916TES3_9SPHN</name>
<proteinExistence type="inferred from homology"/>
<reference evidence="3" key="1">
    <citation type="journal article" date="2014" name="Int. J. Syst. Evol. Microbiol.">
        <title>Complete genome sequence of Corynebacterium casei LMG S-19264T (=DSM 44701T), isolated from a smear-ripened cheese.</title>
        <authorList>
            <consortium name="US DOE Joint Genome Institute (JGI-PGF)"/>
            <person name="Walter F."/>
            <person name="Albersmeier A."/>
            <person name="Kalinowski J."/>
            <person name="Ruckert C."/>
        </authorList>
    </citation>
    <scope>NUCLEOTIDE SEQUENCE</scope>
    <source>
        <strain evidence="3">CGMCC 1.15330</strain>
    </source>
</reference>
<dbReference type="Pfam" id="PF02195">
    <property type="entry name" value="ParB_N"/>
    <property type="match status" value="1"/>
</dbReference>
<dbReference type="Pfam" id="PF17762">
    <property type="entry name" value="HTH_ParB"/>
    <property type="match status" value="1"/>
</dbReference>
<evidence type="ECO:0000259" key="2">
    <source>
        <dbReference type="SMART" id="SM00470"/>
    </source>
</evidence>
<comment type="caution">
    <text evidence="3">The sequence shown here is derived from an EMBL/GenBank/DDBJ whole genome shotgun (WGS) entry which is preliminary data.</text>
</comment>
<dbReference type="SMART" id="SM00470">
    <property type="entry name" value="ParB"/>
    <property type="match status" value="1"/>
</dbReference>
<dbReference type="AlphaFoldDB" id="A0A916TES3"/>
<organism evidence="3 4">
    <name type="scientific">Sphingomonas metalli</name>
    <dbReference type="NCBI Taxonomy" id="1779358"/>
    <lineage>
        <taxon>Bacteria</taxon>
        <taxon>Pseudomonadati</taxon>
        <taxon>Pseudomonadota</taxon>
        <taxon>Alphaproteobacteria</taxon>
        <taxon>Sphingomonadales</taxon>
        <taxon>Sphingomonadaceae</taxon>
        <taxon>Sphingomonas</taxon>
    </lineage>
</organism>
<dbReference type="Proteomes" id="UP000623067">
    <property type="component" value="Unassembled WGS sequence"/>
</dbReference>
<dbReference type="GO" id="GO:0007059">
    <property type="term" value="P:chromosome segregation"/>
    <property type="evidence" value="ECO:0007669"/>
    <property type="project" value="TreeGrafter"/>
</dbReference>
<dbReference type="Gene3D" id="3.90.1530.30">
    <property type="match status" value="1"/>
</dbReference>
<gene>
    <name evidence="3" type="ORF">GCM10011380_34570</name>
</gene>
<dbReference type="FunFam" id="1.10.10.2830:FF:000001">
    <property type="entry name" value="Chromosome partitioning protein ParB"/>
    <property type="match status" value="1"/>
</dbReference>